<dbReference type="Pfam" id="PF10334">
    <property type="entry name" value="BRE4"/>
    <property type="match status" value="1"/>
</dbReference>
<dbReference type="InterPro" id="IPR042099">
    <property type="entry name" value="ANL_N_sf"/>
</dbReference>
<dbReference type="Pfam" id="PF13515">
    <property type="entry name" value="FUSC_2"/>
    <property type="match status" value="1"/>
</dbReference>
<protein>
    <recommendedName>
        <fullName evidence="14">ER transporter 6TM N-terminal domain-containing protein</fullName>
    </recommendedName>
</protein>
<keyword evidence="5 7" id="KW-0472">Membrane</keyword>
<sequence length="1185" mass="134040">SIGILSANMECKVVNEKGQELGDDEEGEFLFRGPSIMKGYFNNPKANAETFTADGWMRTGDVGKYDSKSGEFFILDRIKELIKYKGYQVAPAELEAILMGLDIVADCCVVGVYDENQATEIPRAYVVLQPGVEKSEKNAKIIDEYVTKNVTNYKKLRGGVKFVDMIPKSPSGKILRRQVKEWLKKEQQETAVKARFSHSQYEKHDDEMTAASGHHSRSSIVSGEKNVPTAEPVQRKSVSQRILTKLPPFPLIRIIVKASIAILIGLLFVFEKNCRSAMGSASILVPIGTLLYFPIRPIGVQIEASLQGTFGALVGSAWSFLGMYLANLARDPTIPSPVQPNSSAILAVFMFIGVFGLTYVRTKFAQANFATIFASMIVAFCLTQASVIVGFQPTVVYTFLKPIATATAIGLLVDLFLWPDDSITKYMGILSRSLKEYNGFFEEHAKAFLLTESFDSSPMTLPTLHQRLQNSILKLIDCKREVQREILFNRLAHRDINDITRHVKLMRTPLHGIGLSVIAKTQRLEKMDCQKFREEQSAANRSEHKQRFIEDLETIRKVSQELAETCVLTLNECVERLMRFSGKPRSVKSTILWPFPRIHLSDYHKSAKEQNKEEEDHAKLHSLSGRLNQAISKFENGRKKSGHLFVEPGSNEYEESFNSILQVIYLFQFNLMEHALQLQSFVACIENIELKRTKRRLWLPRLPLKKWFRSISIDANFGAQVGSTDNAAENHGHDDSNNNSNTYDLTLSQTVTRPDTNGRDEQDLVRKTETSKAYPRDPDVNAPETAREKFFYAIYRFIQWLESPDCAFAIKTAGGFVLLSLPAFLQQSATWFFAWRGQWATITLMMWMIPVAGMFVFTVILRVMGTVLGGVVGIIVWEITRGNPYGIVVLTFFVMMPLYFIFFTSQVFNVVALMTQMTLLLVICYEYQYVVGGTPNYDSIEVVAGKRMLLVIIGVTAAAILALFPKPVTGRVELRKRISRTIRDLGRLFSILAGDILTDSEPTDNQRKAFRKLVLGIRRQIADEQTYLKLTKLEPPLRGKFPIETYATLVEKVDNMADLLQGMAYASQSIDKSWRLNLFLVMREERKEYLATMLTTMKLLSATLASKMALPPYFSSPLDMRKRFAHKMGDIITKYPKQLDNGTFPNYCAYGVNSYMFCSELAEALECVEKLVGVEDPEQWLLLHA</sequence>
<evidence type="ECO:0000313" key="13">
    <source>
        <dbReference type="Proteomes" id="UP000253551"/>
    </source>
</evidence>
<feature type="region of interest" description="Disordered" evidence="6">
    <location>
        <begin position="194"/>
        <end position="226"/>
    </location>
</feature>
<feature type="transmembrane region" description="Helical" evidence="7">
    <location>
        <begin position="276"/>
        <end position="293"/>
    </location>
</feature>
<dbReference type="PRINTS" id="PR02047">
    <property type="entry name" value="BREFELDNASP4"/>
</dbReference>
<dbReference type="Gene3D" id="3.40.50.12780">
    <property type="entry name" value="N-terminal domain of ligase-like"/>
    <property type="match status" value="1"/>
</dbReference>
<evidence type="ECO:0000259" key="8">
    <source>
        <dbReference type="Pfam" id="PF10334"/>
    </source>
</evidence>
<comment type="similarity">
    <text evidence="2">Belongs to the ATP-dependent AMP-binding enzyme family.</text>
</comment>
<dbReference type="Pfam" id="PF10337">
    <property type="entry name" value="ArAE_2_N"/>
    <property type="match status" value="1"/>
</dbReference>
<evidence type="ECO:0000256" key="2">
    <source>
        <dbReference type="ARBA" id="ARBA00006432"/>
    </source>
</evidence>
<dbReference type="SUPFAM" id="SSF56801">
    <property type="entry name" value="Acetyl-CoA synthetase-like"/>
    <property type="match status" value="1"/>
</dbReference>
<feature type="transmembrane region" description="Helical" evidence="7">
    <location>
        <begin position="367"/>
        <end position="389"/>
    </location>
</feature>
<evidence type="ECO:0000256" key="1">
    <source>
        <dbReference type="ARBA" id="ARBA00004141"/>
    </source>
</evidence>
<evidence type="ECO:0000313" key="12">
    <source>
        <dbReference type="EMBL" id="RCI03864.1"/>
    </source>
</evidence>
<evidence type="ECO:0000256" key="3">
    <source>
        <dbReference type="ARBA" id="ARBA00022692"/>
    </source>
</evidence>
<dbReference type="InterPro" id="IPR023244">
    <property type="entry name" value="Brefeldin_A-sensitivity_4"/>
</dbReference>
<feature type="region of interest" description="Disordered" evidence="6">
    <location>
        <begin position="724"/>
        <end position="781"/>
    </location>
</feature>
<evidence type="ECO:0000256" key="7">
    <source>
        <dbReference type="SAM" id="Phobius"/>
    </source>
</evidence>
<accession>A0A367KNS4</accession>
<evidence type="ECO:0000256" key="6">
    <source>
        <dbReference type="SAM" id="MobiDB-lite"/>
    </source>
</evidence>
<reference evidence="12 13" key="1">
    <citation type="journal article" date="2018" name="G3 (Bethesda)">
        <title>Phylogenetic and Phylogenomic Definition of Rhizopus Species.</title>
        <authorList>
            <person name="Gryganskyi A.P."/>
            <person name="Golan J."/>
            <person name="Dolatabadi S."/>
            <person name="Mondo S."/>
            <person name="Robb S."/>
            <person name="Idnurm A."/>
            <person name="Muszewska A."/>
            <person name="Steczkiewicz K."/>
            <person name="Masonjones S."/>
            <person name="Liao H.L."/>
            <person name="Gajdeczka M.T."/>
            <person name="Anike F."/>
            <person name="Vuek A."/>
            <person name="Anishchenko I.M."/>
            <person name="Voigt K."/>
            <person name="de Hoog G.S."/>
            <person name="Smith M.E."/>
            <person name="Heitman J."/>
            <person name="Vilgalys R."/>
            <person name="Stajich J.E."/>
        </authorList>
    </citation>
    <scope>NUCLEOTIDE SEQUENCE [LARGE SCALE GENOMIC DNA]</scope>
    <source>
        <strain evidence="12 13">LSU 92-RS-03</strain>
    </source>
</reference>
<evidence type="ECO:0000256" key="5">
    <source>
        <dbReference type="ARBA" id="ARBA00023136"/>
    </source>
</evidence>
<dbReference type="PANTHER" id="PTHR37994:SF3">
    <property type="entry name" value="ER TRANSPORTER 6TM N-TERMINAL DOMAIN-CONTAINING PROTEIN"/>
    <property type="match status" value="1"/>
</dbReference>
<feature type="transmembrane region" description="Helical" evidence="7">
    <location>
        <begin position="845"/>
        <end position="877"/>
    </location>
</feature>
<feature type="domain" description="DUF2421" evidence="8">
    <location>
        <begin position="965"/>
        <end position="1122"/>
    </location>
</feature>
<keyword evidence="13" id="KW-1185">Reference proteome</keyword>
<dbReference type="InterPro" id="IPR018823">
    <property type="entry name" value="ArAE_2_N"/>
</dbReference>
<dbReference type="STRING" id="4846.A0A367KNS4"/>
<feature type="non-terminal residue" evidence="12">
    <location>
        <position position="1"/>
    </location>
</feature>
<evidence type="ECO:0000259" key="9">
    <source>
        <dbReference type="Pfam" id="PF10337"/>
    </source>
</evidence>
<dbReference type="Pfam" id="PF13193">
    <property type="entry name" value="AMP-binding_C"/>
    <property type="match status" value="1"/>
</dbReference>
<feature type="compositionally biased region" description="Polar residues" evidence="6">
    <location>
        <begin position="742"/>
        <end position="755"/>
    </location>
</feature>
<feature type="transmembrane region" description="Helical" evidence="7">
    <location>
        <begin position="948"/>
        <end position="965"/>
    </location>
</feature>
<feature type="transmembrane region" description="Helical" evidence="7">
    <location>
        <begin position="884"/>
        <end position="902"/>
    </location>
</feature>
<evidence type="ECO:0000259" key="11">
    <source>
        <dbReference type="Pfam" id="PF13515"/>
    </source>
</evidence>
<organism evidence="12 13">
    <name type="scientific">Rhizopus stolonifer</name>
    <name type="common">Rhizopus nigricans</name>
    <dbReference type="NCBI Taxonomy" id="4846"/>
    <lineage>
        <taxon>Eukaryota</taxon>
        <taxon>Fungi</taxon>
        <taxon>Fungi incertae sedis</taxon>
        <taxon>Mucoromycota</taxon>
        <taxon>Mucoromycotina</taxon>
        <taxon>Mucoromycetes</taxon>
        <taxon>Mucorales</taxon>
        <taxon>Mucorineae</taxon>
        <taxon>Rhizopodaceae</taxon>
        <taxon>Rhizopus</taxon>
    </lineage>
</organism>
<gene>
    <name evidence="12" type="ORF">CU098_002850</name>
</gene>
<name>A0A367KNS4_RHIST</name>
<feature type="compositionally biased region" description="Basic and acidic residues" evidence="6">
    <location>
        <begin position="756"/>
        <end position="781"/>
    </location>
</feature>
<feature type="transmembrane region" description="Helical" evidence="7">
    <location>
        <begin position="305"/>
        <end position="326"/>
    </location>
</feature>
<feature type="domain" description="Putative ER transporter 6TM N-terminal" evidence="9">
    <location>
        <begin position="342"/>
        <end position="525"/>
    </location>
</feature>
<evidence type="ECO:0000256" key="4">
    <source>
        <dbReference type="ARBA" id="ARBA00022989"/>
    </source>
</evidence>
<feature type="transmembrane region" description="Helical" evidence="7">
    <location>
        <begin position="395"/>
        <end position="417"/>
    </location>
</feature>
<evidence type="ECO:0000259" key="10">
    <source>
        <dbReference type="Pfam" id="PF13193"/>
    </source>
</evidence>
<dbReference type="PANTHER" id="PTHR37994">
    <property type="entry name" value="ARAE_2_N DOMAIN-CONTAINING PROTEIN-RELATED"/>
    <property type="match status" value="1"/>
</dbReference>
<feature type="transmembrane region" description="Helical" evidence="7">
    <location>
        <begin position="338"/>
        <end position="360"/>
    </location>
</feature>
<feature type="transmembrane region" description="Helical" evidence="7">
    <location>
        <begin position="908"/>
        <end position="927"/>
    </location>
</feature>
<feature type="transmembrane region" description="Helical" evidence="7">
    <location>
        <begin position="251"/>
        <end position="270"/>
    </location>
</feature>
<keyword evidence="4 7" id="KW-1133">Transmembrane helix</keyword>
<dbReference type="Gene3D" id="3.30.300.30">
    <property type="match status" value="1"/>
</dbReference>
<dbReference type="InterPro" id="IPR025110">
    <property type="entry name" value="AMP-bd_C"/>
</dbReference>
<dbReference type="EMBL" id="PJQM01000868">
    <property type="protein sequence ID" value="RCI03864.1"/>
    <property type="molecule type" value="Genomic_DNA"/>
</dbReference>
<dbReference type="GO" id="GO:0016020">
    <property type="term" value="C:membrane"/>
    <property type="evidence" value="ECO:0007669"/>
    <property type="project" value="UniProtKB-SubCell"/>
</dbReference>
<dbReference type="InterPro" id="IPR045851">
    <property type="entry name" value="AMP-bd_C_sf"/>
</dbReference>
<dbReference type="InterPro" id="IPR049453">
    <property type="entry name" value="Memb_transporter_dom"/>
</dbReference>
<dbReference type="InterPro" id="IPR018820">
    <property type="entry name" value="BRE4-related_DUF2421"/>
</dbReference>
<dbReference type="AlphaFoldDB" id="A0A367KNS4"/>
<feature type="domain" description="Integral membrane bound transporter" evidence="11">
    <location>
        <begin position="830"/>
        <end position="959"/>
    </location>
</feature>
<proteinExistence type="inferred from homology"/>
<comment type="subcellular location">
    <subcellularLocation>
        <location evidence="1">Membrane</location>
        <topology evidence="1">Multi-pass membrane protein</topology>
    </subcellularLocation>
</comment>
<comment type="caution">
    <text evidence="12">The sequence shown here is derived from an EMBL/GenBank/DDBJ whole genome shotgun (WGS) entry which is preliminary data.</text>
</comment>
<feature type="domain" description="AMP-binding enzyme C-terminal" evidence="10">
    <location>
        <begin position="93"/>
        <end position="173"/>
    </location>
</feature>
<evidence type="ECO:0008006" key="14">
    <source>
        <dbReference type="Google" id="ProtNLM"/>
    </source>
</evidence>
<dbReference type="FunFam" id="3.30.300.30:FF:000007">
    <property type="entry name" value="4-coumarate--CoA ligase 2"/>
    <property type="match status" value="1"/>
</dbReference>
<dbReference type="OrthoDB" id="2274698at2759"/>
<keyword evidence="3 7" id="KW-0812">Transmembrane</keyword>
<dbReference type="Proteomes" id="UP000253551">
    <property type="component" value="Unassembled WGS sequence"/>
</dbReference>